<organism evidence="3 4">
    <name type="scientific">Pseudofrankia asymbiotica</name>
    <dbReference type="NCBI Taxonomy" id="1834516"/>
    <lineage>
        <taxon>Bacteria</taxon>
        <taxon>Bacillati</taxon>
        <taxon>Actinomycetota</taxon>
        <taxon>Actinomycetes</taxon>
        <taxon>Frankiales</taxon>
        <taxon>Frankiaceae</taxon>
        <taxon>Pseudofrankia</taxon>
    </lineage>
</organism>
<dbReference type="InterPro" id="IPR003779">
    <property type="entry name" value="CMD-like"/>
</dbReference>
<evidence type="ECO:0000313" key="4">
    <source>
        <dbReference type="Proteomes" id="UP000188929"/>
    </source>
</evidence>
<proteinExistence type="predicted"/>
<accession>A0A1V2I2N3</accession>
<dbReference type="STRING" id="1834516.BL253_34350"/>
<evidence type="ECO:0000313" key="3">
    <source>
        <dbReference type="EMBL" id="ONH22948.1"/>
    </source>
</evidence>
<dbReference type="EMBL" id="MOMC01000095">
    <property type="protein sequence ID" value="ONH22948.1"/>
    <property type="molecule type" value="Genomic_DNA"/>
</dbReference>
<dbReference type="PANTHER" id="PTHR34846">
    <property type="entry name" value="4-CARBOXYMUCONOLACTONE DECARBOXYLASE FAMILY PROTEIN (AFU_ORTHOLOGUE AFUA_6G11590)"/>
    <property type="match status" value="1"/>
</dbReference>
<comment type="caution">
    <text evidence="3">The sequence shown here is derived from an EMBL/GenBank/DDBJ whole genome shotgun (WGS) entry which is preliminary data.</text>
</comment>
<gene>
    <name evidence="3" type="ORF">BL253_34350</name>
</gene>
<dbReference type="Pfam" id="PF02627">
    <property type="entry name" value="CMD"/>
    <property type="match status" value="1"/>
</dbReference>
<dbReference type="PANTHER" id="PTHR34846:SF5">
    <property type="entry name" value="CARBOXYMUCONOLACTONE DECARBOXYLASE-LIKE DOMAIN-CONTAINING PROTEIN"/>
    <property type="match status" value="1"/>
</dbReference>
<keyword evidence="3" id="KW-0560">Oxidoreductase</keyword>
<dbReference type="AlphaFoldDB" id="A0A1V2I2N3"/>
<feature type="region of interest" description="Disordered" evidence="1">
    <location>
        <begin position="191"/>
        <end position="210"/>
    </location>
</feature>
<evidence type="ECO:0000256" key="1">
    <source>
        <dbReference type="SAM" id="MobiDB-lite"/>
    </source>
</evidence>
<evidence type="ECO:0000259" key="2">
    <source>
        <dbReference type="Pfam" id="PF02627"/>
    </source>
</evidence>
<keyword evidence="3" id="KW-0575">Peroxidase</keyword>
<sequence>MGPLPVSEWTEEDRELLRGNLPRADRYLSGEADAPPMPAILGLFARHSRVGAPWLAFSGTLLDDGALDPRDRELLILRVGHRTGCRYQWAQHVGMAQAAGLTLEQIAAVAAGCVADGADAAGTAGVWTDRDRDLLRAADQLVDNHVIDDATWARLAAHLDERQLLELTFVVGSYVCLAMVLNSVGLEPAALPDPDDAKDSRAVPDAAPIP</sequence>
<dbReference type="InterPro" id="IPR029032">
    <property type="entry name" value="AhpD-like"/>
</dbReference>
<dbReference type="GO" id="GO:0051920">
    <property type="term" value="F:peroxiredoxin activity"/>
    <property type="evidence" value="ECO:0007669"/>
    <property type="project" value="InterPro"/>
</dbReference>
<feature type="domain" description="Carboxymuconolactone decarboxylase-like" evidence="2">
    <location>
        <begin position="52"/>
        <end position="121"/>
    </location>
</feature>
<dbReference type="Gene3D" id="1.20.1290.10">
    <property type="entry name" value="AhpD-like"/>
    <property type="match status" value="1"/>
</dbReference>
<reference evidence="4" key="1">
    <citation type="submission" date="2016-10" db="EMBL/GenBank/DDBJ databases">
        <title>Frankia sp. NRRL B-16386 Genome sequencing.</title>
        <authorList>
            <person name="Ghodhbane-Gtari F."/>
            <person name="Swanson E."/>
            <person name="Gueddou A."/>
            <person name="Hezbri K."/>
            <person name="Ktari K."/>
            <person name="Nouioui I."/>
            <person name="Morris K."/>
            <person name="Simpson S."/>
            <person name="Abebe-Akele F."/>
            <person name="Thomas K."/>
            <person name="Gtari M."/>
            <person name="Tisa L.S."/>
        </authorList>
    </citation>
    <scope>NUCLEOTIDE SEQUENCE [LARGE SCALE GENOMIC DNA]</scope>
    <source>
        <strain evidence="4">NRRL B-16386</strain>
    </source>
</reference>
<name>A0A1V2I2N3_9ACTN</name>
<dbReference type="Proteomes" id="UP000188929">
    <property type="component" value="Unassembled WGS sequence"/>
</dbReference>
<dbReference type="SUPFAM" id="SSF69118">
    <property type="entry name" value="AhpD-like"/>
    <property type="match status" value="1"/>
</dbReference>
<keyword evidence="4" id="KW-1185">Reference proteome</keyword>
<protein>
    <submittedName>
        <fullName evidence="3">Alkylhydroperoxidase</fullName>
    </submittedName>
</protein>